<dbReference type="EMBL" id="CAJQZP010000160">
    <property type="protein sequence ID" value="CAG4941642.1"/>
    <property type="molecule type" value="Genomic_DNA"/>
</dbReference>
<evidence type="ECO:0000313" key="3">
    <source>
        <dbReference type="Proteomes" id="UP000691718"/>
    </source>
</evidence>
<protein>
    <submittedName>
        <fullName evidence="2">(apollo) hypothetical protein</fullName>
    </submittedName>
</protein>
<gene>
    <name evidence="2" type="ORF">PAPOLLO_LOCUS2240</name>
</gene>
<accession>A0A8S3W5K2</accession>
<evidence type="ECO:0000256" key="1">
    <source>
        <dbReference type="SAM" id="MobiDB-lite"/>
    </source>
</evidence>
<proteinExistence type="predicted"/>
<dbReference type="AlphaFoldDB" id="A0A8S3W5K2"/>
<reference evidence="2" key="1">
    <citation type="submission" date="2021-04" db="EMBL/GenBank/DDBJ databases">
        <authorList>
            <person name="Tunstrom K."/>
        </authorList>
    </citation>
    <scope>NUCLEOTIDE SEQUENCE</scope>
</reference>
<sequence>MQRTPPPTTPPAQRLKYSSNPELPETCGADDNTFVSLRKRKQPDDKNVKAVLEFVDQKINDQLSSWKLQLDITIAESIRNSIGTVIDKAKENISNYK</sequence>
<comment type="caution">
    <text evidence="2">The sequence shown here is derived from an EMBL/GenBank/DDBJ whole genome shotgun (WGS) entry which is preliminary data.</text>
</comment>
<keyword evidence="3" id="KW-1185">Reference proteome</keyword>
<organism evidence="2 3">
    <name type="scientific">Parnassius apollo</name>
    <name type="common">Apollo butterfly</name>
    <name type="synonym">Papilio apollo</name>
    <dbReference type="NCBI Taxonomy" id="110799"/>
    <lineage>
        <taxon>Eukaryota</taxon>
        <taxon>Metazoa</taxon>
        <taxon>Ecdysozoa</taxon>
        <taxon>Arthropoda</taxon>
        <taxon>Hexapoda</taxon>
        <taxon>Insecta</taxon>
        <taxon>Pterygota</taxon>
        <taxon>Neoptera</taxon>
        <taxon>Endopterygota</taxon>
        <taxon>Lepidoptera</taxon>
        <taxon>Glossata</taxon>
        <taxon>Ditrysia</taxon>
        <taxon>Papilionoidea</taxon>
        <taxon>Papilionidae</taxon>
        <taxon>Parnassiinae</taxon>
        <taxon>Parnassini</taxon>
        <taxon>Parnassius</taxon>
        <taxon>Parnassius</taxon>
    </lineage>
</organism>
<feature type="compositionally biased region" description="Pro residues" evidence="1">
    <location>
        <begin position="1"/>
        <end position="10"/>
    </location>
</feature>
<evidence type="ECO:0000313" key="2">
    <source>
        <dbReference type="EMBL" id="CAG4941642.1"/>
    </source>
</evidence>
<dbReference type="Proteomes" id="UP000691718">
    <property type="component" value="Unassembled WGS sequence"/>
</dbReference>
<feature type="region of interest" description="Disordered" evidence="1">
    <location>
        <begin position="1"/>
        <end position="30"/>
    </location>
</feature>
<name>A0A8S3W5K2_PARAO</name>